<protein>
    <submittedName>
        <fullName evidence="1">Glycosyl transferase family 1</fullName>
    </submittedName>
</protein>
<dbReference type="PANTHER" id="PTHR46656">
    <property type="entry name" value="PUTATIVE-RELATED"/>
    <property type="match status" value="1"/>
</dbReference>
<dbReference type="GO" id="GO:0016740">
    <property type="term" value="F:transferase activity"/>
    <property type="evidence" value="ECO:0007669"/>
    <property type="project" value="UniProtKB-KW"/>
</dbReference>
<dbReference type="Gene3D" id="3.40.50.2000">
    <property type="entry name" value="Glycogen Phosphorylase B"/>
    <property type="match status" value="1"/>
</dbReference>
<dbReference type="Pfam" id="PF20706">
    <property type="entry name" value="GT4-conflict"/>
    <property type="match status" value="1"/>
</dbReference>
<keyword evidence="1" id="KW-0808">Transferase</keyword>
<dbReference type="RefSeq" id="WP_239796385.1">
    <property type="nucleotide sequence ID" value="NZ_OU912926.1"/>
</dbReference>
<keyword evidence="2" id="KW-1185">Reference proteome</keyword>
<proteinExistence type="predicted"/>
<dbReference type="Proteomes" id="UP000839052">
    <property type="component" value="Chromosome"/>
</dbReference>
<name>A0ABM8YYG4_9PROT</name>
<organism evidence="1 2">
    <name type="scientific">Candidatus Nitrotoga arctica</name>
    <dbReference type="NCBI Taxonomy" id="453162"/>
    <lineage>
        <taxon>Bacteria</taxon>
        <taxon>Pseudomonadati</taxon>
        <taxon>Pseudomonadota</taxon>
        <taxon>Betaproteobacteria</taxon>
        <taxon>Nitrosomonadales</taxon>
        <taxon>Gallionellaceae</taxon>
        <taxon>Candidatus Nitrotoga</taxon>
    </lineage>
</organism>
<dbReference type="EMBL" id="OU912926">
    <property type="protein sequence ID" value="CAG9932460.1"/>
    <property type="molecule type" value="Genomic_DNA"/>
</dbReference>
<dbReference type="PANTHER" id="PTHR46656:SF3">
    <property type="entry name" value="PUTATIVE-RELATED"/>
    <property type="match status" value="1"/>
</dbReference>
<gene>
    <name evidence="1" type="ORF">NTG6680_1207</name>
</gene>
<evidence type="ECO:0000313" key="2">
    <source>
        <dbReference type="Proteomes" id="UP000839052"/>
    </source>
</evidence>
<dbReference type="SUPFAM" id="SSF53756">
    <property type="entry name" value="UDP-Glycosyltransferase/glycogen phosphorylase"/>
    <property type="match status" value="1"/>
</dbReference>
<accession>A0ABM8YYG4</accession>
<sequence length="399" mass="44554">MRGIKLISWSGTSGYALSALDYLRGLVAQQVSVEWMPLCSGPDGYMPWRADLGMDALDFFPALSNDPIHADLRQLVERCCRPCDYDTVLVHLPPEYWPVYFEPGRRNVGFTAWETDRLPPHWPSLLNLAERVLVLSSMNREVCERCGVVVPVRVVPPMLREVPPPVSDEHRRQIRAGLGIGPHTTVFYSINTWEPRKGVYDLLSAFACAFSDADDVLLLLKTSPRGIGAPPSYTAAPVAELLAKWHQRAARGRDARLPSIRVIGDNLSGEQIEDLHRAGDVFVSLTRGEGWGMGGCEALVRSRPVLMTGWSGQLDYLGSEWPWLVNYRLTQVTPWPQQASFLASQRWAQADLAHAAELMRGLHRDLPTAMTHATQAAEALRQRLSMGRMTEHLLASLDD</sequence>
<reference evidence="1 2" key="1">
    <citation type="submission" date="2021-10" db="EMBL/GenBank/DDBJ databases">
        <authorList>
            <person name="Koch H."/>
        </authorList>
    </citation>
    <scope>NUCLEOTIDE SEQUENCE [LARGE SCALE GENOMIC DNA]</scope>
    <source>
        <strain evidence="1">6680</strain>
    </source>
</reference>
<evidence type="ECO:0000313" key="1">
    <source>
        <dbReference type="EMBL" id="CAG9932460.1"/>
    </source>
</evidence>